<dbReference type="InterPro" id="IPR011989">
    <property type="entry name" value="ARM-like"/>
</dbReference>
<evidence type="ECO:0000259" key="3">
    <source>
        <dbReference type="PROSITE" id="PS50166"/>
    </source>
</evidence>
<dbReference type="InterPro" id="IPR013598">
    <property type="entry name" value="Exportin-1/Importin-b-like"/>
</dbReference>
<gene>
    <name evidence="4" type="ORF">CFIMG_003440RA</name>
</gene>
<dbReference type="Pfam" id="PF08389">
    <property type="entry name" value="Xpo1"/>
    <property type="match status" value="1"/>
</dbReference>
<keyword evidence="5" id="KW-1185">Reference proteome</keyword>
<dbReference type="InterPro" id="IPR001494">
    <property type="entry name" value="Importin-beta_N"/>
</dbReference>
<reference evidence="4 5" key="1">
    <citation type="journal article" date="2013" name="Fungal Biol.">
        <title>Analysis of microsatellite markers in the genome of the plant pathogen Ceratocystis fimbriata.</title>
        <authorList>
            <person name="Simpson M.C."/>
            <person name="Wilken P.M."/>
            <person name="Coetzee M.P."/>
            <person name="Wingfield M.J."/>
            <person name="Wingfield B.D."/>
        </authorList>
    </citation>
    <scope>NUCLEOTIDE SEQUENCE [LARGE SCALE GENOMIC DNA]</scope>
    <source>
        <strain evidence="4 5">CBS 114723</strain>
    </source>
</reference>
<dbReference type="EMBL" id="APWK03000003">
    <property type="protein sequence ID" value="PHH56087.1"/>
    <property type="molecule type" value="Genomic_DNA"/>
</dbReference>
<dbReference type="PROSITE" id="PS50166">
    <property type="entry name" value="IMPORTIN_B_NT"/>
    <property type="match status" value="1"/>
</dbReference>
<dbReference type="Proteomes" id="UP000222788">
    <property type="component" value="Unassembled WGS sequence"/>
</dbReference>
<dbReference type="SUPFAM" id="SSF48371">
    <property type="entry name" value="ARM repeat"/>
    <property type="match status" value="1"/>
</dbReference>
<dbReference type="OrthoDB" id="5414514at2759"/>
<dbReference type="InterPro" id="IPR016024">
    <property type="entry name" value="ARM-type_fold"/>
</dbReference>
<name>A0A2C5XJ26_9PEZI</name>
<evidence type="ECO:0000256" key="2">
    <source>
        <dbReference type="ARBA" id="ARBA00025147"/>
    </source>
</evidence>
<dbReference type="SMART" id="SM00913">
    <property type="entry name" value="IBN_N"/>
    <property type="match status" value="1"/>
</dbReference>
<evidence type="ECO:0000313" key="5">
    <source>
        <dbReference type="Proteomes" id="UP000222788"/>
    </source>
</evidence>
<feature type="domain" description="Importin N-terminal" evidence="3">
    <location>
        <begin position="33"/>
        <end position="100"/>
    </location>
</feature>
<dbReference type="Gene3D" id="1.25.10.10">
    <property type="entry name" value="Leucine-rich Repeat Variant"/>
    <property type="match status" value="1"/>
</dbReference>
<sequence>MASVPSTEVFRAEDVLAAVVTMRGGDVEAKKKAQEFLQNFQKSNGSWATIISILQSSADDEAKLFAVITLRGKITYDLSTQIPQDQVAGLRDQLLLFLAHFASGPKAIRVQLCVSLAVLAIQMTGWKDVLPTVVNALNSSHAAILDFLRVLPEEVTDGRKITLTSPNNIQLRDQYQILWHINFTFAIILPPTLHESSIRDMILPTTIPY</sequence>
<dbReference type="PANTHER" id="PTHR12363">
    <property type="entry name" value="TRANSPORTIN 3 AND IMPORTIN 13"/>
    <property type="match status" value="1"/>
</dbReference>
<accession>A0A2C5XJ26</accession>
<dbReference type="AlphaFoldDB" id="A0A2C5XJ26"/>
<protein>
    <submittedName>
        <fullName evidence="4">Uncharacterized protein C11G11.07</fullName>
    </submittedName>
</protein>
<dbReference type="GO" id="GO:0006606">
    <property type="term" value="P:protein import into nucleus"/>
    <property type="evidence" value="ECO:0007669"/>
    <property type="project" value="TreeGrafter"/>
</dbReference>
<comment type="function">
    <text evidence="2">tRNA nucleus export receptor which facilitates tRNA translocation across the nuclear pore complex. Involved in pre-tRNA splicing, probably by affecting the interaction of pre-tRNA with splicing endonuclease.</text>
</comment>
<dbReference type="GO" id="GO:0005634">
    <property type="term" value="C:nucleus"/>
    <property type="evidence" value="ECO:0007669"/>
    <property type="project" value="UniProtKB-ARBA"/>
</dbReference>
<dbReference type="GO" id="GO:0031267">
    <property type="term" value="F:small GTPase binding"/>
    <property type="evidence" value="ECO:0007669"/>
    <property type="project" value="InterPro"/>
</dbReference>
<dbReference type="STRING" id="1035309.A0A2C5XJ26"/>
<dbReference type="PANTHER" id="PTHR12363:SF53">
    <property type="entry name" value="MRNA TRANSPORT REGULATOR MTR10"/>
    <property type="match status" value="1"/>
</dbReference>
<organism evidence="4 5">
    <name type="scientific">Ceratocystis fimbriata CBS 114723</name>
    <dbReference type="NCBI Taxonomy" id="1035309"/>
    <lineage>
        <taxon>Eukaryota</taxon>
        <taxon>Fungi</taxon>
        <taxon>Dikarya</taxon>
        <taxon>Ascomycota</taxon>
        <taxon>Pezizomycotina</taxon>
        <taxon>Sordariomycetes</taxon>
        <taxon>Hypocreomycetidae</taxon>
        <taxon>Microascales</taxon>
        <taxon>Ceratocystidaceae</taxon>
        <taxon>Ceratocystis</taxon>
    </lineage>
</organism>
<reference evidence="4 5" key="2">
    <citation type="journal article" date="2013" name="IMA Fungus">
        <title>IMA Genome-F 1: Ceratocystis fimbriata: Draft nuclear genome sequence for the plant pathogen, Ceratocystis fimbriata.</title>
        <authorList>
            <person name="Wilken P.M."/>
            <person name="Steenkamp E.T."/>
            <person name="Wingfield M.J."/>
            <person name="de Beer Z.W."/>
            <person name="Wingfield B.D."/>
        </authorList>
    </citation>
    <scope>NUCLEOTIDE SEQUENCE [LARGE SCALE GENOMIC DNA]</scope>
    <source>
        <strain evidence="4 5">CBS 114723</strain>
    </source>
</reference>
<dbReference type="Pfam" id="PF03810">
    <property type="entry name" value="IBN_N"/>
    <property type="match status" value="1"/>
</dbReference>
<dbReference type="GO" id="GO:0008033">
    <property type="term" value="P:tRNA processing"/>
    <property type="evidence" value="ECO:0007669"/>
    <property type="project" value="UniProtKB-KW"/>
</dbReference>
<evidence type="ECO:0000313" key="4">
    <source>
        <dbReference type="EMBL" id="PHH56087.1"/>
    </source>
</evidence>
<dbReference type="InterPro" id="IPR051345">
    <property type="entry name" value="Importin_beta-like_NTR"/>
</dbReference>
<evidence type="ECO:0000256" key="1">
    <source>
        <dbReference type="ARBA" id="ARBA00022694"/>
    </source>
</evidence>
<comment type="caution">
    <text evidence="4">The sequence shown here is derived from an EMBL/GenBank/DDBJ whole genome shotgun (WGS) entry which is preliminary data.</text>
</comment>
<dbReference type="GO" id="GO:0005737">
    <property type="term" value="C:cytoplasm"/>
    <property type="evidence" value="ECO:0007669"/>
    <property type="project" value="TreeGrafter"/>
</dbReference>
<proteinExistence type="predicted"/>
<keyword evidence="1" id="KW-0819">tRNA processing</keyword>